<dbReference type="Gene3D" id="1.20.940.10">
    <property type="entry name" value="Functional domain of the splicing factor Prp18"/>
    <property type="match status" value="1"/>
</dbReference>
<evidence type="ECO:0000313" key="5">
    <source>
        <dbReference type="Proteomes" id="UP000749646"/>
    </source>
</evidence>
<dbReference type="OrthoDB" id="542917at2759"/>
<dbReference type="GO" id="GO:0030127">
    <property type="term" value="C:COPII vesicle coat"/>
    <property type="evidence" value="ECO:0007669"/>
    <property type="project" value="TreeGrafter"/>
</dbReference>
<keyword evidence="3" id="KW-0677">Repeat</keyword>
<gene>
    <name evidence="4" type="ORF">BGZ65_005448</name>
</gene>
<evidence type="ECO:0000256" key="2">
    <source>
        <dbReference type="ARBA" id="ARBA00022574"/>
    </source>
</evidence>
<keyword evidence="1" id="KW-0813">Transport</keyword>
<dbReference type="GO" id="GO:0007029">
    <property type="term" value="P:endoplasmic reticulum organization"/>
    <property type="evidence" value="ECO:0007669"/>
    <property type="project" value="TreeGrafter"/>
</dbReference>
<proteinExistence type="predicted"/>
<sequence>KNYKTLCWNPKAGEIISELEMDIAWSACNPDSLASALFDDHRQHPQLPIPKVPTYPGYTQPATPPALNQTAIWTQRVEMTHSDKLATQKILPSERRLLDYAEKKLDVLFDILNKEGFPVLSWTKILLLTQALQVKNYNSAYQIHLEQQSTRTDEVSG</sequence>
<keyword evidence="2" id="KW-0853">WD repeat</keyword>
<reference evidence="4" key="1">
    <citation type="journal article" date="2020" name="Fungal Divers.">
        <title>Resolving the Mortierellaceae phylogeny through synthesis of multi-gene phylogenetics and phylogenomics.</title>
        <authorList>
            <person name="Vandepol N."/>
            <person name="Liber J."/>
            <person name="Desiro A."/>
            <person name="Na H."/>
            <person name="Kennedy M."/>
            <person name="Barry K."/>
            <person name="Grigoriev I.V."/>
            <person name="Miller A.N."/>
            <person name="O'Donnell K."/>
            <person name="Stajich J.E."/>
            <person name="Bonito G."/>
        </authorList>
    </citation>
    <scope>NUCLEOTIDE SEQUENCE</scope>
    <source>
        <strain evidence="4">MES-2147</strain>
    </source>
</reference>
<dbReference type="PANTHER" id="PTHR13923:SF11">
    <property type="entry name" value="SECRETORY 31, ISOFORM D"/>
    <property type="match status" value="1"/>
</dbReference>
<dbReference type="Proteomes" id="UP000749646">
    <property type="component" value="Unassembled WGS sequence"/>
</dbReference>
<dbReference type="EMBL" id="JAAAHW010000772">
    <property type="protein sequence ID" value="KAF9999146.1"/>
    <property type="molecule type" value="Genomic_DNA"/>
</dbReference>
<accession>A0A9P6MHC4</accession>
<organism evidence="4 5">
    <name type="scientific">Modicella reniformis</name>
    <dbReference type="NCBI Taxonomy" id="1440133"/>
    <lineage>
        <taxon>Eukaryota</taxon>
        <taxon>Fungi</taxon>
        <taxon>Fungi incertae sedis</taxon>
        <taxon>Mucoromycota</taxon>
        <taxon>Mortierellomycotina</taxon>
        <taxon>Mortierellomycetes</taxon>
        <taxon>Mortierellales</taxon>
        <taxon>Mortierellaceae</taxon>
        <taxon>Modicella</taxon>
    </lineage>
</organism>
<evidence type="ECO:0000313" key="4">
    <source>
        <dbReference type="EMBL" id="KAF9999146.1"/>
    </source>
</evidence>
<comment type="caution">
    <text evidence="4">The sequence shown here is derived from an EMBL/GenBank/DDBJ whole genome shotgun (WGS) entry which is preliminary data.</text>
</comment>
<dbReference type="AlphaFoldDB" id="A0A9P6MHC4"/>
<evidence type="ECO:0000256" key="1">
    <source>
        <dbReference type="ARBA" id="ARBA00022448"/>
    </source>
</evidence>
<evidence type="ECO:0000256" key="3">
    <source>
        <dbReference type="ARBA" id="ARBA00022737"/>
    </source>
</evidence>
<dbReference type="GO" id="GO:0070971">
    <property type="term" value="C:endoplasmic reticulum exit site"/>
    <property type="evidence" value="ECO:0007669"/>
    <property type="project" value="TreeGrafter"/>
</dbReference>
<dbReference type="GO" id="GO:0090110">
    <property type="term" value="P:COPII-coated vesicle cargo loading"/>
    <property type="evidence" value="ECO:0007669"/>
    <property type="project" value="TreeGrafter"/>
</dbReference>
<dbReference type="PANTHER" id="PTHR13923">
    <property type="entry name" value="SEC31-RELATED PROTEIN"/>
    <property type="match status" value="1"/>
</dbReference>
<name>A0A9P6MHC4_9FUNG</name>
<dbReference type="GO" id="GO:0005198">
    <property type="term" value="F:structural molecule activity"/>
    <property type="evidence" value="ECO:0007669"/>
    <property type="project" value="TreeGrafter"/>
</dbReference>
<dbReference type="InterPro" id="IPR040251">
    <property type="entry name" value="SEC31-like"/>
</dbReference>
<protein>
    <submittedName>
        <fullName evidence="4">Uncharacterized protein</fullName>
    </submittedName>
</protein>
<keyword evidence="5" id="KW-1185">Reference proteome</keyword>
<feature type="non-terminal residue" evidence="4">
    <location>
        <position position="157"/>
    </location>
</feature>